<reference evidence="10" key="1">
    <citation type="journal article" date="2014" name="Int. J. Syst. Evol. Microbiol.">
        <title>Complete genome sequence of Corynebacterium casei LMG S-19264T (=DSM 44701T), isolated from a smear-ripened cheese.</title>
        <authorList>
            <consortium name="US DOE Joint Genome Institute (JGI-PGF)"/>
            <person name="Walter F."/>
            <person name="Albersmeier A."/>
            <person name="Kalinowski J."/>
            <person name="Ruckert C."/>
        </authorList>
    </citation>
    <scope>NUCLEOTIDE SEQUENCE</scope>
    <source>
        <strain evidence="10">VKM B-1606</strain>
    </source>
</reference>
<dbReference type="PIRSF" id="PIRSF000362">
    <property type="entry name" value="FNR"/>
    <property type="match status" value="1"/>
</dbReference>
<dbReference type="RefSeq" id="WP_246482482.1">
    <property type="nucleotide sequence ID" value="NZ_BSFF01000003.1"/>
</dbReference>
<evidence type="ECO:0000256" key="2">
    <source>
        <dbReference type="ARBA" id="ARBA00008312"/>
    </source>
</evidence>
<feature type="binding site" evidence="7">
    <location>
        <position position="27"/>
    </location>
    <ligand>
        <name>FAD</name>
        <dbReference type="ChEBI" id="CHEBI:57692"/>
    </ligand>
</feature>
<dbReference type="PANTHER" id="PTHR48467">
    <property type="entry name" value="GLUTAMATE SYNTHASE 1 [NADH], CHLOROPLASTIC-LIKE"/>
    <property type="match status" value="1"/>
</dbReference>
<feature type="binding site" evidence="7">
    <location>
        <position position="363"/>
    </location>
    <ligand>
        <name>FAD</name>
        <dbReference type="ChEBI" id="CHEBI:57692"/>
    </ligand>
</feature>
<dbReference type="InterPro" id="IPR023753">
    <property type="entry name" value="FAD/NAD-binding_dom"/>
</dbReference>
<evidence type="ECO:0000313" key="13">
    <source>
        <dbReference type="Proteomes" id="UP001143400"/>
    </source>
</evidence>
<feature type="binding site" evidence="8">
    <location>
        <begin position="163"/>
        <end position="166"/>
    </location>
    <ligand>
        <name>NADP(+)</name>
        <dbReference type="ChEBI" id="CHEBI:58349"/>
    </ligand>
</feature>
<dbReference type="Pfam" id="PF07992">
    <property type="entry name" value="Pyr_redox_2"/>
    <property type="match status" value="1"/>
</dbReference>
<feature type="binding site" evidence="7">
    <location>
        <begin position="370"/>
        <end position="372"/>
    </location>
    <ligand>
        <name>FAD</name>
        <dbReference type="ChEBI" id="CHEBI:57692"/>
    </ligand>
</feature>
<evidence type="ECO:0000313" key="10">
    <source>
        <dbReference type="EMBL" id="GLK56388.1"/>
    </source>
</evidence>
<dbReference type="Proteomes" id="UP001143400">
    <property type="component" value="Unassembled WGS sequence"/>
</dbReference>
<sequence>MSGSLTPMRPQPSEATFRVAVVGGGPSGFYAAEGLLRSALPIAVDMFDRLPTPFGLVRSGVAPDHPKLKQVAAVFDRIAHTPGFRYVGGVAIGEDVPLETLRASYHAVILATGAMVDRRMGVPGEGLAGSRSAGEFVGWYNGHPDYSHLRFDLSSERAVVVGHGNVALDVARILLKTADELRHTDIAEHALGALAESRIREVHVVGRRGPCETRFSPKELHEFSDLTSCEPALDEDDLAPHSFASPANAGPDTRAALGMLEAFARGPRTKPRRCVFRFHLDPIAIEGDGRVERAMFRRTRCGEGDAGAELVAIECGLLFSSIGRRSAPLAGAPYDEARGVHANIEGRVVAASAVVPGLYVCGWSKRGPEGTIGANRACSAGTVERVLADLASLAAPPLAAERLIAGAAPRSGSVVDYAAWKRIDAAEVERGRRAGKPREKFVTIGEMIDVGGRRADACCR</sequence>
<evidence type="ECO:0000256" key="5">
    <source>
        <dbReference type="ARBA" id="ARBA00022857"/>
    </source>
</evidence>
<comment type="similarity">
    <text evidence="2">Belongs to the ferredoxin--NADP reductase type 1 family.</text>
</comment>
<dbReference type="Proteomes" id="UP000758856">
    <property type="component" value="Unassembled WGS sequence"/>
</dbReference>
<accession>A0A9W6ITT0</accession>
<evidence type="ECO:0000259" key="9">
    <source>
        <dbReference type="Pfam" id="PF07992"/>
    </source>
</evidence>
<gene>
    <name evidence="10" type="ORF">GCM10008170_24070</name>
    <name evidence="11" type="ORF">JOD31_002424</name>
</gene>
<protein>
    <submittedName>
        <fullName evidence="11">Ferredoxin--NADP+ reductase</fullName>
        <ecNumber evidence="11">1.18.1.2</ecNumber>
    </submittedName>
    <submittedName>
        <fullName evidence="10">NADP oxidoreductase</fullName>
    </submittedName>
</protein>
<evidence type="ECO:0000256" key="7">
    <source>
        <dbReference type="PIRSR" id="PIRSR000362-1"/>
    </source>
</evidence>
<comment type="cofactor">
    <cofactor evidence="1 7">
        <name>FAD</name>
        <dbReference type="ChEBI" id="CHEBI:57692"/>
    </cofactor>
</comment>
<evidence type="ECO:0000256" key="3">
    <source>
        <dbReference type="ARBA" id="ARBA00022630"/>
    </source>
</evidence>
<evidence type="ECO:0000313" key="12">
    <source>
        <dbReference type="Proteomes" id="UP000758856"/>
    </source>
</evidence>
<evidence type="ECO:0000256" key="4">
    <source>
        <dbReference type="ARBA" id="ARBA00022827"/>
    </source>
</evidence>
<keyword evidence="6 11" id="KW-0560">Oxidoreductase</keyword>
<reference evidence="10" key="3">
    <citation type="submission" date="2023-01" db="EMBL/GenBank/DDBJ databases">
        <authorList>
            <person name="Sun Q."/>
            <person name="Evtushenko L."/>
        </authorList>
    </citation>
    <scope>NUCLEOTIDE SEQUENCE</scope>
    <source>
        <strain evidence="10">VKM B-1606</strain>
    </source>
</reference>
<feature type="domain" description="FAD/NAD(P)-binding" evidence="9">
    <location>
        <begin position="17"/>
        <end position="191"/>
    </location>
</feature>
<dbReference type="SUPFAM" id="SSF51971">
    <property type="entry name" value="Nucleotide-binding domain"/>
    <property type="match status" value="1"/>
</dbReference>
<dbReference type="InterPro" id="IPR036188">
    <property type="entry name" value="FAD/NAD-bd_sf"/>
</dbReference>
<comment type="caution">
    <text evidence="10">The sequence shown here is derived from an EMBL/GenBank/DDBJ whole genome shotgun (WGS) entry which is preliminary data.</text>
</comment>
<keyword evidence="12" id="KW-1185">Reference proteome</keyword>
<organism evidence="10 13">
    <name type="scientific">Methylopila capsulata</name>
    <dbReference type="NCBI Taxonomy" id="61654"/>
    <lineage>
        <taxon>Bacteria</taxon>
        <taxon>Pseudomonadati</taxon>
        <taxon>Pseudomonadota</taxon>
        <taxon>Alphaproteobacteria</taxon>
        <taxon>Hyphomicrobiales</taxon>
        <taxon>Methylopilaceae</taxon>
        <taxon>Methylopila</taxon>
    </lineage>
</organism>
<feature type="binding site" evidence="7">
    <location>
        <position position="92"/>
    </location>
    <ligand>
        <name>FAD</name>
        <dbReference type="ChEBI" id="CHEBI:57692"/>
    </ligand>
</feature>
<dbReference type="InterPro" id="IPR021163">
    <property type="entry name" value="Ferredox_Rdtase_adrenod"/>
</dbReference>
<feature type="binding site" evidence="8">
    <location>
        <position position="370"/>
    </location>
    <ligand>
        <name>NADP(+)</name>
        <dbReference type="ChEBI" id="CHEBI:58349"/>
    </ligand>
</feature>
<evidence type="ECO:0000256" key="8">
    <source>
        <dbReference type="PIRSR" id="PIRSR000362-2"/>
    </source>
</evidence>
<dbReference type="EMBL" id="BSFF01000003">
    <property type="protein sequence ID" value="GLK56388.1"/>
    <property type="molecule type" value="Genomic_DNA"/>
</dbReference>
<dbReference type="PRINTS" id="PR00419">
    <property type="entry name" value="ADXRDTASE"/>
</dbReference>
<reference evidence="11 12" key="2">
    <citation type="submission" date="2021-01" db="EMBL/GenBank/DDBJ databases">
        <title>Genomic Encyclopedia of Type Strains, Phase IV (KMG-IV): sequencing the most valuable type-strain genomes for metagenomic binning, comparative biology and taxonomic classification.</title>
        <authorList>
            <person name="Goeker M."/>
        </authorList>
    </citation>
    <scope>NUCLEOTIDE SEQUENCE [LARGE SCALE GENOMIC DNA]</scope>
    <source>
        <strain evidence="11 12">DSM 6130</strain>
    </source>
</reference>
<dbReference type="Gene3D" id="3.50.50.60">
    <property type="entry name" value="FAD/NAD(P)-binding domain"/>
    <property type="match status" value="1"/>
</dbReference>
<dbReference type="GO" id="GO:0004324">
    <property type="term" value="F:ferredoxin-NADP+ reductase activity"/>
    <property type="evidence" value="ECO:0007669"/>
    <property type="project" value="UniProtKB-EC"/>
</dbReference>
<dbReference type="Gene3D" id="3.40.50.720">
    <property type="entry name" value="NAD(P)-binding Rossmann-like Domain"/>
    <property type="match status" value="1"/>
</dbReference>
<keyword evidence="3" id="KW-0285">Flavoprotein</keyword>
<evidence type="ECO:0000256" key="1">
    <source>
        <dbReference type="ARBA" id="ARBA00001974"/>
    </source>
</evidence>
<keyword evidence="5 8" id="KW-0521">NADP</keyword>
<dbReference type="EC" id="1.18.1.2" evidence="11"/>
<proteinExistence type="inferred from homology"/>
<dbReference type="AlphaFoldDB" id="A0A9W6ITT0"/>
<feature type="binding site" evidence="7">
    <location>
        <position position="56"/>
    </location>
    <ligand>
        <name>FAD</name>
        <dbReference type="ChEBI" id="CHEBI:57692"/>
    </ligand>
</feature>
<name>A0A9W6ITT0_9HYPH</name>
<evidence type="ECO:0000313" key="11">
    <source>
        <dbReference type="EMBL" id="MBM7852182.1"/>
    </source>
</evidence>
<keyword evidence="4 7" id="KW-0274">FAD</keyword>
<feature type="binding site" evidence="8">
    <location>
        <position position="219"/>
    </location>
    <ligand>
        <name>NADP(+)</name>
        <dbReference type="ChEBI" id="CHEBI:58349"/>
    </ligand>
</feature>
<dbReference type="InterPro" id="IPR055275">
    <property type="entry name" value="Ferredox_Rdtase"/>
</dbReference>
<dbReference type="EMBL" id="JAFBCY010000003">
    <property type="protein sequence ID" value="MBM7852182.1"/>
    <property type="molecule type" value="Genomic_DNA"/>
</dbReference>
<feature type="binding site" evidence="8">
    <location>
        <begin position="207"/>
        <end position="208"/>
    </location>
    <ligand>
        <name>NADP(+)</name>
        <dbReference type="ChEBI" id="CHEBI:58349"/>
    </ligand>
</feature>
<dbReference type="PANTHER" id="PTHR48467:SF1">
    <property type="entry name" value="GLUTAMATE SYNTHASE 1 [NADH], CHLOROPLASTIC-LIKE"/>
    <property type="match status" value="1"/>
</dbReference>
<evidence type="ECO:0000256" key="6">
    <source>
        <dbReference type="ARBA" id="ARBA00023002"/>
    </source>
</evidence>